<dbReference type="EMBL" id="UINC01007755">
    <property type="protein sequence ID" value="SVA34929.1"/>
    <property type="molecule type" value="Genomic_DNA"/>
</dbReference>
<evidence type="ECO:0000313" key="1">
    <source>
        <dbReference type="EMBL" id="SVA34929.1"/>
    </source>
</evidence>
<dbReference type="SUPFAM" id="SSF75005">
    <property type="entry name" value="Arabinanase/levansucrase/invertase"/>
    <property type="match status" value="1"/>
</dbReference>
<evidence type="ECO:0008006" key="2">
    <source>
        <dbReference type="Google" id="ProtNLM"/>
    </source>
</evidence>
<reference evidence="1" key="1">
    <citation type="submission" date="2018-05" db="EMBL/GenBank/DDBJ databases">
        <authorList>
            <person name="Lanie J.A."/>
            <person name="Ng W.-L."/>
            <person name="Kazmierczak K.M."/>
            <person name="Andrzejewski T.M."/>
            <person name="Davidsen T.M."/>
            <person name="Wayne K.J."/>
            <person name="Tettelin H."/>
            <person name="Glass J.I."/>
            <person name="Rusch D."/>
            <person name="Podicherti R."/>
            <person name="Tsui H.-C.T."/>
            <person name="Winkler M.E."/>
        </authorList>
    </citation>
    <scope>NUCLEOTIDE SEQUENCE</scope>
</reference>
<dbReference type="PROSITE" id="PS51257">
    <property type="entry name" value="PROKAR_LIPOPROTEIN"/>
    <property type="match status" value="1"/>
</dbReference>
<gene>
    <name evidence="1" type="ORF">METZ01_LOCUS87783</name>
</gene>
<name>A0A381V3H3_9ZZZZ</name>
<proteinExistence type="predicted"/>
<accession>A0A381V3H3</accession>
<sequence length="302" mass="33464">MTAFRSVNLLVQFCLIVSCLCIGGLAYAVCVPTLDAGNINPNKGPWASSIYFKTSTTGRGFKGNKKIVARADVPALLANRKGKLYAYFQWFPFDDKKYKRYFDMIGVRISSNKGKTWTATRAIKVCGLPSGLVNVKNTGRPMDPAAVELSNRKIRLYYTIEPGLDEEAIAKVYSAISTNGRSFRHEGLSFSIKGVDIRDCTVAKLGKTWHMYCPNWKSNGKGYHAISKTGKKFKRSADAVVGGRRNFLGNVVNVKGTLYFYSGGWVATSKNGKRFRLKHKKGLPGDPGITYLGNKWYGIEAH</sequence>
<organism evidence="1">
    <name type="scientific">marine metagenome</name>
    <dbReference type="NCBI Taxonomy" id="408172"/>
    <lineage>
        <taxon>unclassified sequences</taxon>
        <taxon>metagenomes</taxon>
        <taxon>ecological metagenomes</taxon>
    </lineage>
</organism>
<dbReference type="InterPro" id="IPR023296">
    <property type="entry name" value="Glyco_hydro_beta-prop_sf"/>
</dbReference>
<protein>
    <recommendedName>
        <fullName evidence="2">Sialidase domain-containing protein</fullName>
    </recommendedName>
</protein>
<dbReference type="AlphaFoldDB" id="A0A381V3H3"/>